<dbReference type="SUPFAM" id="SSF51735">
    <property type="entry name" value="NAD(P)-binding Rossmann-fold domains"/>
    <property type="match status" value="1"/>
</dbReference>
<dbReference type="Gene3D" id="3.40.50.261">
    <property type="entry name" value="Succinyl-CoA synthetase domains"/>
    <property type="match status" value="1"/>
</dbReference>
<feature type="domain" description="CoA-binding" evidence="8">
    <location>
        <begin position="4"/>
        <end position="101"/>
    </location>
</feature>
<evidence type="ECO:0000256" key="7">
    <source>
        <dbReference type="RuleBase" id="RU000699"/>
    </source>
</evidence>
<sequence length="291" mass="30472">MAILVNEDTRVLVQGITGRQGAFHTKAMLKYGTKVLAGVTPGKSGQSIEGVPVYDSVEEAVAQHPEINTSMVMVPAPYAGDAVIEALDAGIKLVVVITEHVPIHDAMKFIAYARLRGSNIVGPNCPGVITPGAAKVGIMPGHIFKRGRVGIVSRSGTLTYEIAHAVTVKGLGQSTCIGIGGDPVVGLNFIDVLEMFRRDEETEAVVLIGEIGGDLEERAAEYIVKTRYPKPVVAYIAGRTAPPEKRMGHAGAIISLGAGDPASKVKALTEAGVHVASTPGEVADKLVQLLK</sequence>
<organism evidence="10">
    <name type="scientific">Caldiarchaeum subterraneum</name>
    <dbReference type="NCBI Taxonomy" id="311458"/>
    <lineage>
        <taxon>Archaea</taxon>
        <taxon>Nitrososphaerota</taxon>
        <taxon>Candidatus Caldarchaeales</taxon>
        <taxon>Candidatus Caldarchaeaceae</taxon>
        <taxon>Candidatus Caldarchaeum</taxon>
    </lineage>
</organism>
<dbReference type="InterPro" id="IPR005811">
    <property type="entry name" value="SUCC_ACL_C"/>
</dbReference>
<dbReference type="NCBIfam" id="TIGR01019">
    <property type="entry name" value="sucCoAalpha"/>
    <property type="match status" value="1"/>
</dbReference>
<dbReference type="GO" id="GO:0004776">
    <property type="term" value="F:succinate-CoA ligase (GDP-forming) activity"/>
    <property type="evidence" value="ECO:0007669"/>
    <property type="project" value="TreeGrafter"/>
</dbReference>
<feature type="binding site" evidence="4">
    <location>
        <position position="43"/>
    </location>
    <ligand>
        <name>CoA</name>
        <dbReference type="ChEBI" id="CHEBI:57287"/>
    </ligand>
</feature>
<evidence type="ECO:0000313" key="9">
    <source>
        <dbReference type="EMBL" id="HGL40914.1"/>
    </source>
</evidence>
<comment type="subunit">
    <text evidence="4 7">Heterotetramer of two alpha and two beta subunits.</text>
</comment>
<evidence type="ECO:0000256" key="4">
    <source>
        <dbReference type="HAMAP-Rule" id="MF_01988"/>
    </source>
</evidence>
<evidence type="ECO:0000256" key="1">
    <source>
        <dbReference type="ARBA" id="ARBA00022532"/>
    </source>
</evidence>
<dbReference type="Pfam" id="PF00549">
    <property type="entry name" value="Ligase_CoA"/>
    <property type="match status" value="1"/>
</dbReference>
<dbReference type="NCBIfam" id="NF004230">
    <property type="entry name" value="PRK05678.1"/>
    <property type="match status" value="1"/>
</dbReference>
<dbReference type="InterPro" id="IPR033847">
    <property type="entry name" value="Citrt_syn/SCS-alpha_CS"/>
</dbReference>
<evidence type="ECO:0000256" key="3">
    <source>
        <dbReference type="ARBA" id="ARBA00022741"/>
    </source>
</evidence>
<evidence type="ECO:0000259" key="8">
    <source>
        <dbReference type="SMART" id="SM00881"/>
    </source>
</evidence>
<dbReference type="FunFam" id="3.40.50.720:FF:000277">
    <property type="entry name" value="Succinate--CoA ligase [ADP-forming] subunit alpha"/>
    <property type="match status" value="1"/>
</dbReference>
<protein>
    <recommendedName>
        <fullName evidence="4">Succinate--CoA ligase [ADP-forming] subunit alpha</fullName>
        <ecNumber evidence="4">6.2.1.5</ecNumber>
    </recommendedName>
    <alternativeName>
        <fullName evidence="4">Succinyl-CoA synthetase subunit alpha</fullName>
        <shortName evidence="4">SCS-alpha</shortName>
    </alternativeName>
</protein>
<dbReference type="EC" id="6.2.1.5" evidence="4"/>
<dbReference type="PROSITE" id="PS00399">
    <property type="entry name" value="SUCCINYL_COA_LIG_2"/>
    <property type="match status" value="1"/>
</dbReference>
<proteinExistence type="inferred from homology"/>
<dbReference type="InterPro" id="IPR005810">
    <property type="entry name" value="CoA_lig_alpha"/>
</dbReference>
<keyword evidence="3 4" id="KW-0547">Nucleotide-binding</keyword>
<comment type="caution">
    <text evidence="10">The sequence shown here is derived from an EMBL/GenBank/DDBJ whole genome shotgun (WGS) entry which is preliminary data.</text>
</comment>
<dbReference type="HAMAP" id="MF_01988">
    <property type="entry name" value="Succ_CoA_alpha"/>
    <property type="match status" value="1"/>
</dbReference>
<feature type="binding site" evidence="4">
    <location>
        <begin position="17"/>
        <end position="20"/>
    </location>
    <ligand>
        <name>CoA</name>
        <dbReference type="ChEBI" id="CHEBI:57287"/>
    </ligand>
</feature>
<accession>A0A7C4E3L5</accession>
<dbReference type="SMART" id="SM00881">
    <property type="entry name" value="CoA_binding"/>
    <property type="match status" value="1"/>
</dbReference>
<evidence type="ECO:0000256" key="6">
    <source>
        <dbReference type="RuleBase" id="RU000677"/>
    </source>
</evidence>
<dbReference type="GO" id="GO:0009361">
    <property type="term" value="C:succinate-CoA ligase complex (ADP-forming)"/>
    <property type="evidence" value="ECO:0007669"/>
    <property type="project" value="TreeGrafter"/>
</dbReference>
<comment type="catalytic activity">
    <reaction evidence="4">
        <text>GTP + succinate + CoA = succinyl-CoA + GDP + phosphate</text>
        <dbReference type="Rhea" id="RHEA:22120"/>
        <dbReference type="ChEBI" id="CHEBI:30031"/>
        <dbReference type="ChEBI" id="CHEBI:37565"/>
        <dbReference type="ChEBI" id="CHEBI:43474"/>
        <dbReference type="ChEBI" id="CHEBI:57287"/>
        <dbReference type="ChEBI" id="CHEBI:57292"/>
        <dbReference type="ChEBI" id="CHEBI:58189"/>
    </reaction>
</comment>
<dbReference type="GO" id="GO:0000166">
    <property type="term" value="F:nucleotide binding"/>
    <property type="evidence" value="ECO:0007669"/>
    <property type="project" value="UniProtKB-KW"/>
</dbReference>
<dbReference type="InterPro" id="IPR003781">
    <property type="entry name" value="CoA-bd"/>
</dbReference>
<comment type="similarity">
    <text evidence="4 6">Belongs to the succinate/malate CoA ligase alpha subunit family.</text>
</comment>
<dbReference type="GO" id="GO:0004775">
    <property type="term" value="F:succinate-CoA ligase (ADP-forming) activity"/>
    <property type="evidence" value="ECO:0007669"/>
    <property type="project" value="UniProtKB-UniRule"/>
</dbReference>
<dbReference type="PIRSF" id="PIRSF001553">
    <property type="entry name" value="SucCS_alpha"/>
    <property type="match status" value="1"/>
</dbReference>
<dbReference type="PRINTS" id="PR01798">
    <property type="entry name" value="SCOASYNTHASE"/>
</dbReference>
<dbReference type="FunFam" id="3.40.50.261:FF:000006">
    <property type="entry name" value="Succinate--CoA ligase [ADP-forming] subunit alpha"/>
    <property type="match status" value="1"/>
</dbReference>
<reference evidence="10" key="1">
    <citation type="journal article" date="2020" name="mSystems">
        <title>Genome- and Community-Level Interaction Insights into Carbon Utilization and Element Cycling Functions of Hydrothermarchaeota in Hydrothermal Sediment.</title>
        <authorList>
            <person name="Zhou Z."/>
            <person name="Liu Y."/>
            <person name="Xu W."/>
            <person name="Pan J."/>
            <person name="Luo Z.H."/>
            <person name="Li M."/>
        </authorList>
    </citation>
    <scope>NUCLEOTIDE SEQUENCE [LARGE SCALE GENOMIC DNA]</scope>
    <source>
        <strain evidence="10">SpSt-613</strain>
        <strain evidence="9">SpSt-669</strain>
    </source>
</reference>
<keyword evidence="2 4" id="KW-0436">Ligase</keyword>
<dbReference type="EMBL" id="DTCM01000060">
    <property type="protein sequence ID" value="HGL40914.1"/>
    <property type="molecule type" value="Genomic_DNA"/>
</dbReference>
<dbReference type="SUPFAM" id="SSF52210">
    <property type="entry name" value="Succinyl-CoA synthetase domains"/>
    <property type="match status" value="1"/>
</dbReference>
<feature type="binding site" evidence="4">
    <location>
        <position position="160"/>
    </location>
    <ligand>
        <name>substrate</name>
        <note>ligand shared with subunit beta</note>
    </ligand>
</feature>
<feature type="binding site" evidence="4">
    <location>
        <begin position="97"/>
        <end position="99"/>
    </location>
    <ligand>
        <name>CoA</name>
        <dbReference type="ChEBI" id="CHEBI:57287"/>
    </ligand>
</feature>
<gene>
    <name evidence="4 10" type="primary">sucD</name>
    <name evidence="10" type="ORF">ENT82_08210</name>
    <name evidence="9" type="ORF">ENU43_04530</name>
</gene>
<dbReference type="UniPathway" id="UPA00223">
    <property type="reaction ID" value="UER00999"/>
</dbReference>
<name>A0A7C4E3L5_CALS0</name>
<dbReference type="AlphaFoldDB" id="A0A7C4E3L5"/>
<dbReference type="PANTHER" id="PTHR11117">
    <property type="entry name" value="SUCCINYL-COA LIGASE SUBUNIT ALPHA"/>
    <property type="match status" value="1"/>
</dbReference>
<dbReference type="InterPro" id="IPR017440">
    <property type="entry name" value="Cit_synth/succinyl-CoA_lig_AS"/>
</dbReference>
<comment type="pathway">
    <text evidence="4 7">Carbohydrate metabolism; tricarboxylic acid cycle; succinate from succinyl-CoA (ligase route): step 1/1.</text>
</comment>
<dbReference type="PANTHER" id="PTHR11117:SF2">
    <property type="entry name" value="SUCCINATE--COA LIGASE [ADP_GDP-FORMING] SUBUNIT ALPHA, MITOCHONDRIAL"/>
    <property type="match status" value="1"/>
</dbReference>
<dbReference type="InterPro" id="IPR036291">
    <property type="entry name" value="NAD(P)-bd_dom_sf"/>
</dbReference>
<comment type="catalytic activity">
    <reaction evidence="4 7">
        <text>succinate + ATP + CoA = succinyl-CoA + ADP + phosphate</text>
        <dbReference type="Rhea" id="RHEA:17661"/>
        <dbReference type="ChEBI" id="CHEBI:30031"/>
        <dbReference type="ChEBI" id="CHEBI:30616"/>
        <dbReference type="ChEBI" id="CHEBI:43474"/>
        <dbReference type="ChEBI" id="CHEBI:57287"/>
        <dbReference type="ChEBI" id="CHEBI:57292"/>
        <dbReference type="ChEBI" id="CHEBI:456216"/>
        <dbReference type="EC" id="6.2.1.5"/>
    </reaction>
</comment>
<dbReference type="Gene3D" id="3.40.50.720">
    <property type="entry name" value="NAD(P)-binding Rossmann-like Domain"/>
    <property type="match status" value="1"/>
</dbReference>
<evidence type="ECO:0000313" key="10">
    <source>
        <dbReference type="EMBL" id="HGN91086.1"/>
    </source>
</evidence>
<dbReference type="GO" id="GO:0006099">
    <property type="term" value="P:tricarboxylic acid cycle"/>
    <property type="evidence" value="ECO:0007669"/>
    <property type="project" value="UniProtKB-UniRule"/>
</dbReference>
<evidence type="ECO:0000256" key="2">
    <source>
        <dbReference type="ARBA" id="ARBA00022598"/>
    </source>
</evidence>
<keyword evidence="1 4" id="KW-0816">Tricarboxylic acid cycle</keyword>
<comment type="function">
    <text evidence="4 7">Succinyl-CoA synthetase functions in the citric acid cycle (TCA), coupling the hydrolysis of succinyl-CoA to the synthesis of either ATP or GTP and thus represents the only step of substrate-level phosphorylation in the TCA. The alpha subunit of the enzyme binds the substrates coenzyme A and phosphate, while succinate binding and nucleotide specificity is provided by the beta subunit.</text>
</comment>
<dbReference type="InterPro" id="IPR016102">
    <property type="entry name" value="Succinyl-CoA_synth-like"/>
</dbReference>
<dbReference type="PROSITE" id="PS01216">
    <property type="entry name" value="SUCCINYL_COA_LIG_1"/>
    <property type="match status" value="1"/>
</dbReference>
<evidence type="ECO:0000256" key="5">
    <source>
        <dbReference type="PIRSR" id="PIRSR001553-1"/>
    </source>
</evidence>
<feature type="active site" description="Tele-phosphohistidine intermediate" evidence="4 5">
    <location>
        <position position="249"/>
    </location>
</feature>
<dbReference type="Pfam" id="PF02629">
    <property type="entry name" value="CoA_binding"/>
    <property type="match status" value="1"/>
</dbReference>
<dbReference type="EMBL" id="DTAD01000088">
    <property type="protein sequence ID" value="HGN91086.1"/>
    <property type="molecule type" value="Genomic_DNA"/>
</dbReference>